<dbReference type="EMBL" id="JARQWQ010000054">
    <property type="protein sequence ID" value="KAK2556687.1"/>
    <property type="molecule type" value="Genomic_DNA"/>
</dbReference>
<comment type="caution">
    <text evidence="1">The sequence shown here is derived from an EMBL/GenBank/DDBJ whole genome shotgun (WGS) entry which is preliminary data.</text>
</comment>
<evidence type="ECO:0000313" key="1">
    <source>
        <dbReference type="EMBL" id="KAK2556687.1"/>
    </source>
</evidence>
<organism evidence="1 2">
    <name type="scientific">Acropora cervicornis</name>
    <name type="common">Staghorn coral</name>
    <dbReference type="NCBI Taxonomy" id="6130"/>
    <lineage>
        <taxon>Eukaryota</taxon>
        <taxon>Metazoa</taxon>
        <taxon>Cnidaria</taxon>
        <taxon>Anthozoa</taxon>
        <taxon>Hexacorallia</taxon>
        <taxon>Scleractinia</taxon>
        <taxon>Astrocoeniina</taxon>
        <taxon>Acroporidae</taxon>
        <taxon>Acropora</taxon>
    </lineage>
</organism>
<reference evidence="1" key="1">
    <citation type="journal article" date="2023" name="G3 (Bethesda)">
        <title>Whole genome assembly and annotation of the endangered Caribbean coral Acropora cervicornis.</title>
        <authorList>
            <person name="Selwyn J.D."/>
            <person name="Vollmer S.V."/>
        </authorList>
    </citation>
    <scope>NUCLEOTIDE SEQUENCE</scope>
    <source>
        <strain evidence="1">K2</strain>
    </source>
</reference>
<gene>
    <name evidence="1" type="ORF">P5673_021238</name>
</gene>
<proteinExistence type="predicted"/>
<sequence length="79" mass="8948">MEMMKRRLEGESRARATADSRILEVGSTLSQRAKTILEDDRVLESIEASFRQFHDFLDLLKGSSTIKNCHPSRKSPPTA</sequence>
<reference evidence="1" key="2">
    <citation type="journal article" date="2023" name="Science">
        <title>Genomic signatures of disease resistance in endangered staghorn corals.</title>
        <authorList>
            <person name="Vollmer S.V."/>
            <person name="Selwyn J.D."/>
            <person name="Despard B.A."/>
            <person name="Roesel C.L."/>
        </authorList>
    </citation>
    <scope>NUCLEOTIDE SEQUENCE</scope>
    <source>
        <strain evidence="1">K2</strain>
    </source>
</reference>
<accession>A0AAD9Q8I5</accession>
<name>A0AAD9Q8I5_ACRCE</name>
<keyword evidence="2" id="KW-1185">Reference proteome</keyword>
<evidence type="ECO:0000313" key="2">
    <source>
        <dbReference type="Proteomes" id="UP001249851"/>
    </source>
</evidence>
<dbReference type="AlphaFoldDB" id="A0AAD9Q8I5"/>
<protein>
    <submittedName>
        <fullName evidence="1">Uncharacterized protein</fullName>
    </submittedName>
</protein>
<dbReference type="Proteomes" id="UP001249851">
    <property type="component" value="Unassembled WGS sequence"/>
</dbReference>